<sequence length="374" mass="40279">MKLTKWSPLLNVGVEYSVILIWVSIPNLRSHLFSPRILHALGFIFGQPLKAIIVRVIVELDITKNFPDKIWLGPENSGYIQRVQLEEFPAFCESGKRLGHFRGESSSSSAPLSVLHSHVNPILPVVNAKSNAIAVSSLFVNEERIVEGSNDLPFSNNVDVLIPIIFYLPIVSVLSVSDVIVNHPCSEVESEAVSMCNDVKLDSILALVDPMDVEAQAVVLGDGPMALAAVVDGLDPPATALEGVSVPVGCLNLNVPVSVGEDVGLLALGVDASNGQGIDIGSKQHSSPIQSKAPLVDVPISIISNVDLFAHLAKSSVVWQCDWLEDDNSSAGGEEINKLNLDARDNFDYSLLQIVDAGLFKNNVKLSKRKSKNK</sequence>
<dbReference type="PANTHER" id="PTHR31286:SF180">
    <property type="entry name" value="OS10G0362600 PROTEIN"/>
    <property type="match status" value="1"/>
</dbReference>
<evidence type="ECO:0008006" key="3">
    <source>
        <dbReference type="Google" id="ProtNLM"/>
    </source>
</evidence>
<evidence type="ECO:0000313" key="1">
    <source>
        <dbReference type="EMBL" id="KAH0467502.1"/>
    </source>
</evidence>
<name>A0AAV7HF37_DENCH</name>
<gene>
    <name evidence="1" type="ORF">IEQ34_004740</name>
</gene>
<proteinExistence type="predicted"/>
<keyword evidence="2" id="KW-1185">Reference proteome</keyword>
<dbReference type="PANTHER" id="PTHR31286">
    <property type="entry name" value="GLYCINE-RICH CELL WALL STRUCTURAL PROTEIN 1.8-LIKE"/>
    <property type="match status" value="1"/>
</dbReference>
<accession>A0AAV7HF37</accession>
<protein>
    <recommendedName>
        <fullName evidence="3">DUF4283 domain-containing protein</fullName>
    </recommendedName>
</protein>
<dbReference type="EMBL" id="JAGFBR010000005">
    <property type="protein sequence ID" value="KAH0467502.1"/>
    <property type="molecule type" value="Genomic_DNA"/>
</dbReference>
<dbReference type="Proteomes" id="UP000775213">
    <property type="component" value="Unassembled WGS sequence"/>
</dbReference>
<dbReference type="InterPro" id="IPR040256">
    <property type="entry name" value="At4g02000-like"/>
</dbReference>
<dbReference type="AlphaFoldDB" id="A0AAV7HF37"/>
<organism evidence="1 2">
    <name type="scientific">Dendrobium chrysotoxum</name>
    <name type="common">Orchid</name>
    <dbReference type="NCBI Taxonomy" id="161865"/>
    <lineage>
        <taxon>Eukaryota</taxon>
        <taxon>Viridiplantae</taxon>
        <taxon>Streptophyta</taxon>
        <taxon>Embryophyta</taxon>
        <taxon>Tracheophyta</taxon>
        <taxon>Spermatophyta</taxon>
        <taxon>Magnoliopsida</taxon>
        <taxon>Liliopsida</taxon>
        <taxon>Asparagales</taxon>
        <taxon>Orchidaceae</taxon>
        <taxon>Epidendroideae</taxon>
        <taxon>Malaxideae</taxon>
        <taxon>Dendrobiinae</taxon>
        <taxon>Dendrobium</taxon>
    </lineage>
</organism>
<reference evidence="1 2" key="1">
    <citation type="journal article" date="2021" name="Hortic Res">
        <title>Chromosome-scale assembly of the Dendrobium chrysotoxum genome enhances the understanding of orchid evolution.</title>
        <authorList>
            <person name="Zhang Y."/>
            <person name="Zhang G.Q."/>
            <person name="Zhang D."/>
            <person name="Liu X.D."/>
            <person name="Xu X.Y."/>
            <person name="Sun W.H."/>
            <person name="Yu X."/>
            <person name="Zhu X."/>
            <person name="Wang Z.W."/>
            <person name="Zhao X."/>
            <person name="Zhong W.Y."/>
            <person name="Chen H."/>
            <person name="Yin W.L."/>
            <person name="Huang T."/>
            <person name="Niu S.C."/>
            <person name="Liu Z.J."/>
        </authorList>
    </citation>
    <scope>NUCLEOTIDE SEQUENCE [LARGE SCALE GENOMIC DNA]</scope>
    <source>
        <strain evidence="1">Lindl</strain>
    </source>
</reference>
<evidence type="ECO:0000313" key="2">
    <source>
        <dbReference type="Proteomes" id="UP000775213"/>
    </source>
</evidence>
<comment type="caution">
    <text evidence="1">The sequence shown here is derived from an EMBL/GenBank/DDBJ whole genome shotgun (WGS) entry which is preliminary data.</text>
</comment>